<proteinExistence type="inferred from homology"/>
<sequence length="121" mass="13229">MEEFMAIKYKNNYGKISISETVIANIAASSVMESYGVVGLASRSTKDGLYKLLGIENMNRGVKVVRNIDGSVSIDISLFLNYGVRIAVVCQNIIENVKYNVEHSLNVGVSNVNILVQGIRS</sequence>
<comment type="caution">
    <text evidence="2">The sequence shown here is derived from an EMBL/GenBank/DDBJ whole genome shotgun (WGS) entry which is preliminary data.</text>
</comment>
<dbReference type="InterPro" id="IPR005531">
    <property type="entry name" value="Asp23"/>
</dbReference>
<dbReference type="EMBL" id="ABXA01000019">
    <property type="protein sequence ID" value="EEB36304.1"/>
    <property type="molecule type" value="Genomic_DNA"/>
</dbReference>
<comment type="similarity">
    <text evidence="1">Belongs to the asp23 family.</text>
</comment>
<evidence type="ECO:0000313" key="2">
    <source>
        <dbReference type="EMBL" id="EEB36304.1"/>
    </source>
</evidence>
<protein>
    <recommendedName>
        <fullName evidence="4">Asp23/Gls24 family envelope stress response protein</fullName>
    </recommendedName>
</protein>
<dbReference type="AlphaFoldDB" id="B6W7Q5"/>
<evidence type="ECO:0008006" key="4">
    <source>
        <dbReference type="Google" id="ProtNLM"/>
    </source>
</evidence>
<dbReference type="eggNOG" id="COG1302">
    <property type="taxonomic scope" value="Bacteria"/>
</dbReference>
<reference evidence="2 3" key="2">
    <citation type="submission" date="2008-10" db="EMBL/GenBank/DDBJ databases">
        <title>Draft genome sequence of Anaerococcus hydrogenalis (DSM 7454).</title>
        <authorList>
            <person name="Sudarsanam P."/>
            <person name="Ley R."/>
            <person name="Guruge J."/>
            <person name="Turnbaugh P.J."/>
            <person name="Mahowald M."/>
            <person name="Liep D."/>
            <person name="Gordon J."/>
        </authorList>
    </citation>
    <scope>NUCLEOTIDE SEQUENCE [LARGE SCALE GENOMIC DNA]</scope>
    <source>
        <strain evidence="2 3">DSM 7454</strain>
    </source>
</reference>
<organism evidence="2 3">
    <name type="scientific">Anaerococcus hydrogenalis DSM 7454</name>
    <dbReference type="NCBI Taxonomy" id="561177"/>
    <lineage>
        <taxon>Bacteria</taxon>
        <taxon>Bacillati</taxon>
        <taxon>Bacillota</taxon>
        <taxon>Tissierellia</taxon>
        <taxon>Tissierellales</taxon>
        <taxon>Peptoniphilaceae</taxon>
        <taxon>Anaerococcus</taxon>
    </lineage>
</organism>
<name>B6W7Q5_9FIRM</name>
<accession>B6W7Q5</accession>
<reference evidence="2 3" key="1">
    <citation type="submission" date="2008-09" db="EMBL/GenBank/DDBJ databases">
        <authorList>
            <person name="Fulton L."/>
            <person name="Clifton S."/>
            <person name="Fulton B."/>
            <person name="Xu J."/>
            <person name="Minx P."/>
            <person name="Pepin K.H."/>
            <person name="Johnson M."/>
            <person name="Thiruvilangam P."/>
            <person name="Bhonagiri V."/>
            <person name="Nash W.E."/>
            <person name="Mardis E.R."/>
            <person name="Wilson R.K."/>
        </authorList>
    </citation>
    <scope>NUCLEOTIDE SEQUENCE [LARGE SCALE GENOMIC DNA]</scope>
    <source>
        <strain evidence="2 3">DSM 7454</strain>
    </source>
</reference>
<dbReference type="Pfam" id="PF03780">
    <property type="entry name" value="Asp23"/>
    <property type="match status" value="1"/>
</dbReference>
<dbReference type="STRING" id="561177.ANHYDRO_00604"/>
<gene>
    <name evidence="2" type="ORF">ANHYDRO_00604</name>
</gene>
<dbReference type="Proteomes" id="UP000005451">
    <property type="component" value="Unassembled WGS sequence"/>
</dbReference>
<dbReference type="PANTHER" id="PTHR34297">
    <property type="entry name" value="HYPOTHETICAL CYTOSOLIC PROTEIN-RELATED"/>
    <property type="match status" value="1"/>
</dbReference>
<dbReference type="PANTHER" id="PTHR34297:SF2">
    <property type="entry name" value="ASP23_GLS24 FAMILY ENVELOPE STRESS RESPONSE PROTEIN"/>
    <property type="match status" value="1"/>
</dbReference>
<evidence type="ECO:0000313" key="3">
    <source>
        <dbReference type="Proteomes" id="UP000005451"/>
    </source>
</evidence>
<evidence type="ECO:0000256" key="1">
    <source>
        <dbReference type="ARBA" id="ARBA00005721"/>
    </source>
</evidence>